<name>A0ABX8BFG9_9BACT</name>
<dbReference type="PROSITE" id="PS50113">
    <property type="entry name" value="PAC"/>
    <property type="match status" value="1"/>
</dbReference>
<dbReference type="Gene3D" id="1.10.287.130">
    <property type="match status" value="1"/>
</dbReference>
<feature type="domain" description="Response regulatory" evidence="6">
    <location>
        <begin position="4"/>
        <end position="120"/>
    </location>
</feature>
<feature type="domain" description="Response regulatory" evidence="6">
    <location>
        <begin position="523"/>
        <end position="635"/>
    </location>
</feature>
<keyword evidence="3 4" id="KW-0597">Phosphoprotein</keyword>
<dbReference type="SMART" id="SM00388">
    <property type="entry name" value="HisKA"/>
    <property type="match status" value="1"/>
</dbReference>
<dbReference type="SUPFAM" id="SSF55874">
    <property type="entry name" value="ATPase domain of HSP90 chaperone/DNA topoisomerase II/histidine kinase"/>
    <property type="match status" value="1"/>
</dbReference>
<dbReference type="PANTHER" id="PTHR43547">
    <property type="entry name" value="TWO-COMPONENT HISTIDINE KINASE"/>
    <property type="match status" value="1"/>
</dbReference>
<evidence type="ECO:0000259" key="7">
    <source>
        <dbReference type="PROSITE" id="PS50112"/>
    </source>
</evidence>
<feature type="domain" description="PAC" evidence="8">
    <location>
        <begin position="217"/>
        <end position="269"/>
    </location>
</feature>
<accession>A0ABX8BFG9</accession>
<dbReference type="PRINTS" id="PR00344">
    <property type="entry name" value="BCTRLSENSOR"/>
</dbReference>
<evidence type="ECO:0000256" key="3">
    <source>
        <dbReference type="ARBA" id="ARBA00022553"/>
    </source>
</evidence>
<dbReference type="SMART" id="SM00086">
    <property type="entry name" value="PAC"/>
    <property type="match status" value="1"/>
</dbReference>
<dbReference type="Gene3D" id="3.30.450.20">
    <property type="entry name" value="PAS domain"/>
    <property type="match status" value="1"/>
</dbReference>
<dbReference type="RefSeq" id="WP_211430313.1">
    <property type="nucleotide sequence ID" value="NZ_CP072649.1"/>
</dbReference>
<dbReference type="InterPro" id="IPR011006">
    <property type="entry name" value="CheY-like_superfamily"/>
</dbReference>
<dbReference type="PROSITE" id="PS50110">
    <property type="entry name" value="RESPONSE_REGULATORY"/>
    <property type="match status" value="2"/>
</dbReference>
<feature type="domain" description="PAS" evidence="7">
    <location>
        <begin position="145"/>
        <end position="215"/>
    </location>
</feature>
<dbReference type="EC" id="2.7.13.3" evidence="2"/>
<evidence type="ECO:0000259" key="6">
    <source>
        <dbReference type="PROSITE" id="PS50110"/>
    </source>
</evidence>
<gene>
    <name evidence="9" type="ORF">J8C06_11540</name>
</gene>
<dbReference type="Proteomes" id="UP000676506">
    <property type="component" value="Chromosome 2"/>
</dbReference>
<dbReference type="InterPro" id="IPR003661">
    <property type="entry name" value="HisK_dim/P_dom"/>
</dbReference>
<dbReference type="CDD" id="cd00130">
    <property type="entry name" value="PAS"/>
    <property type="match status" value="1"/>
</dbReference>
<dbReference type="InterPro" id="IPR003594">
    <property type="entry name" value="HATPase_dom"/>
</dbReference>
<dbReference type="InterPro" id="IPR036097">
    <property type="entry name" value="HisK_dim/P_sf"/>
</dbReference>
<dbReference type="InterPro" id="IPR000700">
    <property type="entry name" value="PAS-assoc_C"/>
</dbReference>
<dbReference type="Pfam" id="PF00512">
    <property type="entry name" value="HisKA"/>
    <property type="match status" value="1"/>
</dbReference>
<evidence type="ECO:0000259" key="5">
    <source>
        <dbReference type="PROSITE" id="PS50109"/>
    </source>
</evidence>
<protein>
    <recommendedName>
        <fullName evidence="2">histidine kinase</fullName>
        <ecNumber evidence="2">2.7.13.3</ecNumber>
    </recommendedName>
</protein>
<dbReference type="SUPFAM" id="SSF55785">
    <property type="entry name" value="PYP-like sensor domain (PAS domain)"/>
    <property type="match status" value="1"/>
</dbReference>
<dbReference type="InterPro" id="IPR005467">
    <property type="entry name" value="His_kinase_dom"/>
</dbReference>
<dbReference type="SUPFAM" id="SSF47384">
    <property type="entry name" value="Homodimeric domain of signal transducing histidine kinase"/>
    <property type="match status" value="1"/>
</dbReference>
<dbReference type="SMART" id="SM00387">
    <property type="entry name" value="HATPase_c"/>
    <property type="match status" value="1"/>
</dbReference>
<dbReference type="InterPro" id="IPR001610">
    <property type="entry name" value="PAC"/>
</dbReference>
<dbReference type="PROSITE" id="PS50112">
    <property type="entry name" value="PAS"/>
    <property type="match status" value="1"/>
</dbReference>
<evidence type="ECO:0000259" key="8">
    <source>
        <dbReference type="PROSITE" id="PS50113"/>
    </source>
</evidence>
<evidence type="ECO:0000256" key="4">
    <source>
        <dbReference type="PROSITE-ProRule" id="PRU00169"/>
    </source>
</evidence>
<dbReference type="PROSITE" id="PS50109">
    <property type="entry name" value="HIS_KIN"/>
    <property type="match status" value="1"/>
</dbReference>
<evidence type="ECO:0000256" key="2">
    <source>
        <dbReference type="ARBA" id="ARBA00012438"/>
    </source>
</evidence>
<reference evidence="9 10" key="1">
    <citation type="submission" date="2021-03" db="EMBL/GenBank/DDBJ databases">
        <title>Genomic and phenotypic characterization of Chloracidobacterium isolates provides evidence for multiple species.</title>
        <authorList>
            <person name="Saini M.K."/>
            <person name="Costas A.M.G."/>
            <person name="Tank M."/>
            <person name="Bryant D.A."/>
        </authorList>
    </citation>
    <scope>NUCLEOTIDE SEQUENCE [LARGE SCALE GENOMIC DNA]</scope>
    <source>
        <strain evidence="9 10">BV2-C</strain>
    </source>
</reference>
<keyword evidence="10" id="KW-1185">Reference proteome</keyword>
<dbReference type="Gene3D" id="3.30.565.10">
    <property type="entry name" value="Histidine kinase-like ATPase, C-terminal domain"/>
    <property type="match status" value="1"/>
</dbReference>
<dbReference type="SMART" id="SM00448">
    <property type="entry name" value="REC"/>
    <property type="match status" value="2"/>
</dbReference>
<dbReference type="InterPro" id="IPR013767">
    <property type="entry name" value="PAS_fold"/>
</dbReference>
<dbReference type="PANTHER" id="PTHR43547:SF2">
    <property type="entry name" value="HYBRID SIGNAL TRANSDUCTION HISTIDINE KINASE C"/>
    <property type="match status" value="1"/>
</dbReference>
<evidence type="ECO:0000313" key="9">
    <source>
        <dbReference type="EMBL" id="QUW04424.1"/>
    </source>
</evidence>
<organism evidence="9 10">
    <name type="scientific">Chloracidobacterium validum</name>
    <dbReference type="NCBI Taxonomy" id="2821543"/>
    <lineage>
        <taxon>Bacteria</taxon>
        <taxon>Pseudomonadati</taxon>
        <taxon>Acidobacteriota</taxon>
        <taxon>Terriglobia</taxon>
        <taxon>Terriglobales</taxon>
        <taxon>Acidobacteriaceae</taxon>
        <taxon>Chloracidobacterium</taxon>
    </lineage>
</organism>
<dbReference type="EMBL" id="CP072649">
    <property type="protein sequence ID" value="QUW04424.1"/>
    <property type="molecule type" value="Genomic_DNA"/>
</dbReference>
<sequence>MSAKVLIAEDDPASRTLLQIWLRRDGYEITSVDNGKAALEAARQILPDLVLSDVMMPEMDGFELCRQLRADPQLGEVPIVLVTTLADKASRLQGIEAGADDFLSKPYDNAELRARVRTIARLNRYRLLLQEREQRAAERAQAQSRLKELADLLDQTHDAIVQIDDQGNIAFWSAGAARLFGWSPDEIHGRNAAKLLFPKGDGLPRDALAAVVSQGEWTSEYTTYRRDGQEITLMTRWSLVARAEDGARSTLFIATDVTEQRRIERQYLRAQRMETIGMLASGIAHDLNNMLTPIGIGIDLLRQQGLGTSIEDLLDMMNNSVERGAALIKQVLSLARDGGGSATLVQPKHILREVATLVRETFPKTITIRTDFDADLRPIESDPTELTQVLLNLCVNARDAMPDGGVLTIHLYNFAPDDAWRAAQPSAVFDQYVVIEVADTGIGIPSEIQPRIFEPLFTTKSPDKGTGLGLATVASIVEKRQGVISLESEVGRGTTFRLYFPAAEVSETSASPTQTIPTGRGELILIADTEASTLDLLRNVLETNGYRAITARDDTELLTGLRQKPAAAIIDADLPTTGPVTLADTLAHYPEIPIIGVCPDTTEACRHRPQALTAQSWLGKPFTALQVLRALRDVLTGPAA</sequence>
<feature type="modified residue" description="4-aspartylphosphate" evidence="4">
    <location>
        <position position="53"/>
    </location>
</feature>
<dbReference type="SMART" id="SM00091">
    <property type="entry name" value="PAS"/>
    <property type="match status" value="1"/>
</dbReference>
<dbReference type="InterPro" id="IPR000014">
    <property type="entry name" value="PAS"/>
</dbReference>
<evidence type="ECO:0000256" key="1">
    <source>
        <dbReference type="ARBA" id="ARBA00000085"/>
    </source>
</evidence>
<dbReference type="CDD" id="cd00082">
    <property type="entry name" value="HisKA"/>
    <property type="match status" value="1"/>
</dbReference>
<feature type="modified residue" description="4-aspartylphosphate" evidence="4">
    <location>
        <position position="571"/>
    </location>
</feature>
<dbReference type="NCBIfam" id="TIGR00229">
    <property type="entry name" value="sensory_box"/>
    <property type="match status" value="1"/>
</dbReference>
<feature type="domain" description="Histidine kinase" evidence="5">
    <location>
        <begin position="282"/>
        <end position="504"/>
    </location>
</feature>
<dbReference type="InterPro" id="IPR004358">
    <property type="entry name" value="Sig_transdc_His_kin-like_C"/>
</dbReference>
<dbReference type="InterPro" id="IPR036890">
    <property type="entry name" value="HATPase_C_sf"/>
</dbReference>
<dbReference type="Pfam" id="PF00989">
    <property type="entry name" value="PAS"/>
    <property type="match status" value="1"/>
</dbReference>
<dbReference type="InterPro" id="IPR001789">
    <property type="entry name" value="Sig_transdc_resp-reg_receiver"/>
</dbReference>
<dbReference type="InterPro" id="IPR035965">
    <property type="entry name" value="PAS-like_dom_sf"/>
</dbReference>
<dbReference type="Gene3D" id="3.40.50.2300">
    <property type="match status" value="2"/>
</dbReference>
<proteinExistence type="predicted"/>
<dbReference type="Pfam" id="PF02518">
    <property type="entry name" value="HATPase_c"/>
    <property type="match status" value="1"/>
</dbReference>
<dbReference type="SUPFAM" id="SSF52172">
    <property type="entry name" value="CheY-like"/>
    <property type="match status" value="2"/>
</dbReference>
<dbReference type="Pfam" id="PF00072">
    <property type="entry name" value="Response_reg"/>
    <property type="match status" value="1"/>
</dbReference>
<evidence type="ECO:0000313" key="10">
    <source>
        <dbReference type="Proteomes" id="UP000676506"/>
    </source>
</evidence>
<comment type="catalytic activity">
    <reaction evidence="1">
        <text>ATP + protein L-histidine = ADP + protein N-phospho-L-histidine.</text>
        <dbReference type="EC" id="2.7.13.3"/>
    </reaction>
</comment>
<dbReference type="CDD" id="cd00156">
    <property type="entry name" value="REC"/>
    <property type="match status" value="1"/>
</dbReference>